<sequence length="241" mass="24747">MFKMSRHHTISGALIATIALGAATVYAQSGPSLWDPAQLPETKGVVKQYTPTPRGDIDGLILTDGTEVKLPPHLTSQVVFAVKPGDQVTVRGLKARAVPLVDGASITNDATGVTVTDNGPPDANETETTVSGRIATVLHGKRGEVNGAVLEDGVTLRLPPPEAARFSDLLQTGRMISARGISLTTLMGTLVEARAIGATPEQLTELAVRPPMGPKGHGPGAGPGHGPGGRDGIAPPPPPRG</sequence>
<evidence type="ECO:0000313" key="3">
    <source>
        <dbReference type="EMBL" id="EWY42451.1"/>
    </source>
</evidence>
<feature type="compositionally biased region" description="Gly residues" evidence="1">
    <location>
        <begin position="215"/>
        <end position="231"/>
    </location>
</feature>
<comment type="caution">
    <text evidence="3">The sequence shown here is derived from an EMBL/GenBank/DDBJ whole genome shotgun (WGS) entry which is preliminary data.</text>
</comment>
<evidence type="ECO:0000313" key="4">
    <source>
        <dbReference type="Proteomes" id="UP000019486"/>
    </source>
</evidence>
<dbReference type="PATRIC" id="fig|1385369.3.peg.101"/>
<dbReference type="Proteomes" id="UP000019486">
    <property type="component" value="Unassembled WGS sequence"/>
</dbReference>
<feature type="chain" id="PRO_5004920926" evidence="2">
    <location>
        <begin position="28"/>
        <end position="241"/>
    </location>
</feature>
<reference evidence="3 4" key="1">
    <citation type="submission" date="2013-08" db="EMBL/GenBank/DDBJ databases">
        <title>The genome sequence of Skermanella stibiiresistens.</title>
        <authorList>
            <person name="Zhu W."/>
            <person name="Wang G."/>
        </authorList>
    </citation>
    <scope>NUCLEOTIDE SEQUENCE [LARGE SCALE GENOMIC DNA]</scope>
    <source>
        <strain evidence="3 4">SB22</strain>
    </source>
</reference>
<dbReference type="STRING" id="1385369.N825_00500"/>
<proteinExistence type="predicted"/>
<feature type="region of interest" description="Disordered" evidence="1">
    <location>
        <begin position="208"/>
        <end position="241"/>
    </location>
</feature>
<keyword evidence="2" id="KW-0732">Signal</keyword>
<keyword evidence="4" id="KW-1185">Reference proteome</keyword>
<dbReference type="AlphaFoldDB" id="W9HCI9"/>
<organism evidence="3 4">
    <name type="scientific">Skermanella stibiiresistens SB22</name>
    <dbReference type="NCBI Taxonomy" id="1385369"/>
    <lineage>
        <taxon>Bacteria</taxon>
        <taxon>Pseudomonadati</taxon>
        <taxon>Pseudomonadota</taxon>
        <taxon>Alphaproteobacteria</taxon>
        <taxon>Rhodospirillales</taxon>
        <taxon>Azospirillaceae</taxon>
        <taxon>Skermanella</taxon>
    </lineage>
</organism>
<evidence type="ECO:0000256" key="2">
    <source>
        <dbReference type="SAM" id="SignalP"/>
    </source>
</evidence>
<protein>
    <submittedName>
        <fullName evidence="3">Signal peptide protein</fullName>
    </submittedName>
</protein>
<dbReference type="EMBL" id="AVFL01000001">
    <property type="protein sequence ID" value="EWY42451.1"/>
    <property type="molecule type" value="Genomic_DNA"/>
</dbReference>
<accession>W9HCI9</accession>
<feature type="signal peptide" evidence="2">
    <location>
        <begin position="1"/>
        <end position="27"/>
    </location>
</feature>
<name>W9HCI9_9PROT</name>
<evidence type="ECO:0000256" key="1">
    <source>
        <dbReference type="SAM" id="MobiDB-lite"/>
    </source>
</evidence>
<gene>
    <name evidence="3" type="ORF">N825_00500</name>
</gene>
<dbReference type="RefSeq" id="WP_051511332.1">
    <property type="nucleotide sequence ID" value="NZ_AVFL01000001.1"/>
</dbReference>